<dbReference type="Proteomes" id="UP001499895">
    <property type="component" value="Unassembled WGS sequence"/>
</dbReference>
<dbReference type="RefSeq" id="WP_344092459.1">
    <property type="nucleotide sequence ID" value="NZ_BAAAHB010000044.1"/>
</dbReference>
<dbReference type="EMBL" id="BAAAHB010000044">
    <property type="protein sequence ID" value="GAA0473560.1"/>
    <property type="molecule type" value="Genomic_DNA"/>
</dbReference>
<dbReference type="Pfam" id="PF02441">
    <property type="entry name" value="Flavoprotein"/>
    <property type="match status" value="1"/>
</dbReference>
<dbReference type="InterPro" id="IPR003382">
    <property type="entry name" value="Flavoprotein"/>
</dbReference>
<evidence type="ECO:0000259" key="1">
    <source>
        <dbReference type="Pfam" id="PF02441"/>
    </source>
</evidence>
<proteinExistence type="predicted"/>
<protein>
    <submittedName>
        <fullName evidence="2">Flavoprotein</fullName>
    </submittedName>
</protein>
<name>A0ABN1AD40_9ACTN</name>
<keyword evidence="3" id="KW-1185">Reference proteome</keyword>
<dbReference type="Gene3D" id="3.40.50.1950">
    <property type="entry name" value="Flavin prenyltransferase-like"/>
    <property type="match status" value="1"/>
</dbReference>
<gene>
    <name evidence="2" type="ORF">GCM10009544_39440</name>
</gene>
<reference evidence="2 3" key="1">
    <citation type="journal article" date="2019" name="Int. J. Syst. Evol. Microbiol.">
        <title>The Global Catalogue of Microorganisms (GCM) 10K type strain sequencing project: providing services to taxonomists for standard genome sequencing and annotation.</title>
        <authorList>
            <consortium name="The Broad Institute Genomics Platform"/>
            <consortium name="The Broad Institute Genome Sequencing Center for Infectious Disease"/>
            <person name="Wu L."/>
            <person name="Ma J."/>
        </authorList>
    </citation>
    <scope>NUCLEOTIDE SEQUENCE [LARGE SCALE GENOMIC DNA]</scope>
    <source>
        <strain evidence="2 3">JCM 10649</strain>
    </source>
</reference>
<sequence>MTKPPVLYLVACAASPTRHIRTGIEKAQAAGWNVCLIVTPSAYRWIEDDVPELERLTGHPVRSAHKLPDEPDVLPPAEAIVVAPASFNTLNKWAAGISDTLALGLLNEALGLGLPLVALPHLNDAQAAHPAFGRSVALLRECGVTVLLDAEGKAPSIKESGADAYPWEAAFAALPVR</sequence>
<organism evidence="2 3">
    <name type="scientific">Streptomyces stramineus</name>
    <dbReference type="NCBI Taxonomy" id="173861"/>
    <lineage>
        <taxon>Bacteria</taxon>
        <taxon>Bacillati</taxon>
        <taxon>Actinomycetota</taxon>
        <taxon>Actinomycetes</taxon>
        <taxon>Kitasatosporales</taxon>
        <taxon>Streptomycetaceae</taxon>
        <taxon>Streptomyces</taxon>
    </lineage>
</organism>
<dbReference type="InterPro" id="IPR036551">
    <property type="entry name" value="Flavin_trans-like"/>
</dbReference>
<dbReference type="SUPFAM" id="SSF52507">
    <property type="entry name" value="Homo-oligomeric flavin-containing Cys decarboxylases, HFCD"/>
    <property type="match status" value="1"/>
</dbReference>
<accession>A0ABN1AD40</accession>
<feature type="domain" description="Flavoprotein" evidence="1">
    <location>
        <begin position="9"/>
        <end position="148"/>
    </location>
</feature>
<evidence type="ECO:0000313" key="2">
    <source>
        <dbReference type="EMBL" id="GAA0473560.1"/>
    </source>
</evidence>
<comment type="caution">
    <text evidence="2">The sequence shown here is derived from an EMBL/GenBank/DDBJ whole genome shotgun (WGS) entry which is preliminary data.</text>
</comment>
<evidence type="ECO:0000313" key="3">
    <source>
        <dbReference type="Proteomes" id="UP001499895"/>
    </source>
</evidence>